<protein>
    <submittedName>
        <fullName evidence="1">Uncharacterized protein</fullName>
    </submittedName>
</protein>
<reference evidence="1" key="2">
    <citation type="journal article" date="2015" name="Fish Shellfish Immunol.">
        <title>Early steps in the European eel (Anguilla anguilla)-Vibrio vulnificus interaction in the gills: Role of the RtxA13 toxin.</title>
        <authorList>
            <person name="Callol A."/>
            <person name="Pajuelo D."/>
            <person name="Ebbesson L."/>
            <person name="Teles M."/>
            <person name="MacKenzie S."/>
            <person name="Amaro C."/>
        </authorList>
    </citation>
    <scope>NUCLEOTIDE SEQUENCE</scope>
</reference>
<organism evidence="1">
    <name type="scientific">Anguilla anguilla</name>
    <name type="common">European freshwater eel</name>
    <name type="synonym">Muraena anguilla</name>
    <dbReference type="NCBI Taxonomy" id="7936"/>
    <lineage>
        <taxon>Eukaryota</taxon>
        <taxon>Metazoa</taxon>
        <taxon>Chordata</taxon>
        <taxon>Craniata</taxon>
        <taxon>Vertebrata</taxon>
        <taxon>Euteleostomi</taxon>
        <taxon>Actinopterygii</taxon>
        <taxon>Neopterygii</taxon>
        <taxon>Teleostei</taxon>
        <taxon>Anguilliformes</taxon>
        <taxon>Anguillidae</taxon>
        <taxon>Anguilla</taxon>
    </lineage>
</organism>
<sequence length="44" mass="5428">MSAPRRIKFYKKELVFIERSCEVIYMKNDYIIFLQDLICFLVHL</sequence>
<name>A0A0E9UCQ1_ANGAN</name>
<proteinExistence type="predicted"/>
<dbReference type="EMBL" id="GBXM01045572">
    <property type="protein sequence ID" value="JAH63005.1"/>
    <property type="molecule type" value="Transcribed_RNA"/>
</dbReference>
<evidence type="ECO:0000313" key="1">
    <source>
        <dbReference type="EMBL" id="JAH63005.1"/>
    </source>
</evidence>
<reference evidence="1" key="1">
    <citation type="submission" date="2014-11" db="EMBL/GenBank/DDBJ databases">
        <authorList>
            <person name="Amaro Gonzalez C."/>
        </authorList>
    </citation>
    <scope>NUCLEOTIDE SEQUENCE</scope>
</reference>
<dbReference type="AlphaFoldDB" id="A0A0E9UCQ1"/>
<accession>A0A0E9UCQ1</accession>